<dbReference type="SMART" id="SM00698">
    <property type="entry name" value="MORN"/>
    <property type="match status" value="7"/>
</dbReference>
<proteinExistence type="predicted"/>
<feature type="region of interest" description="Disordered" evidence="2">
    <location>
        <begin position="19"/>
        <end position="69"/>
    </location>
</feature>
<organism evidence="4 5">
    <name type="scientific">Brassica cretica</name>
    <name type="common">Mustard</name>
    <dbReference type="NCBI Taxonomy" id="69181"/>
    <lineage>
        <taxon>Eukaryota</taxon>
        <taxon>Viridiplantae</taxon>
        <taxon>Streptophyta</taxon>
        <taxon>Embryophyta</taxon>
        <taxon>Tracheophyta</taxon>
        <taxon>Spermatophyta</taxon>
        <taxon>Magnoliopsida</taxon>
        <taxon>eudicotyledons</taxon>
        <taxon>Gunneridae</taxon>
        <taxon>Pentapetalae</taxon>
        <taxon>rosids</taxon>
        <taxon>malvids</taxon>
        <taxon>Brassicales</taxon>
        <taxon>Brassicaceae</taxon>
        <taxon>Brassiceae</taxon>
        <taxon>Brassica</taxon>
    </lineage>
</organism>
<keyword evidence="1" id="KW-0677">Repeat</keyword>
<keyword evidence="3" id="KW-1133">Transmembrane helix</keyword>
<feature type="transmembrane region" description="Helical" evidence="3">
    <location>
        <begin position="106"/>
        <end position="128"/>
    </location>
</feature>
<feature type="compositionally biased region" description="Polar residues" evidence="2">
    <location>
        <begin position="303"/>
        <end position="312"/>
    </location>
</feature>
<feature type="region of interest" description="Disordered" evidence="2">
    <location>
        <begin position="298"/>
        <end position="322"/>
    </location>
</feature>
<evidence type="ECO:0000256" key="3">
    <source>
        <dbReference type="SAM" id="Phobius"/>
    </source>
</evidence>
<evidence type="ECO:0000256" key="1">
    <source>
        <dbReference type="ARBA" id="ARBA00022737"/>
    </source>
</evidence>
<dbReference type="EMBL" id="QGKX02000095">
    <property type="protein sequence ID" value="KAF3569763.1"/>
    <property type="molecule type" value="Genomic_DNA"/>
</dbReference>
<dbReference type="PANTHER" id="PTHR23084:SF179">
    <property type="entry name" value="OS10G0565000 PROTEIN"/>
    <property type="match status" value="1"/>
</dbReference>
<dbReference type="SUPFAM" id="SSF82185">
    <property type="entry name" value="Histone H3 K4-specific methyltransferase SET7/9 N-terminal domain"/>
    <property type="match status" value="2"/>
</dbReference>
<gene>
    <name evidence="4" type="ORF">F2Q69_00060169</name>
</gene>
<dbReference type="Proteomes" id="UP000712600">
    <property type="component" value="Unassembled WGS sequence"/>
</dbReference>
<feature type="compositionally biased region" description="Polar residues" evidence="2">
    <location>
        <begin position="50"/>
        <end position="59"/>
    </location>
</feature>
<dbReference type="GO" id="GO:0016020">
    <property type="term" value="C:membrane"/>
    <property type="evidence" value="ECO:0007669"/>
    <property type="project" value="UniProtKB-ARBA"/>
</dbReference>
<feature type="transmembrane region" description="Helical" evidence="3">
    <location>
        <begin position="359"/>
        <end position="381"/>
    </location>
</feature>
<keyword evidence="3" id="KW-0472">Membrane</keyword>
<protein>
    <submittedName>
        <fullName evidence="4">Uncharacterized protein</fullName>
    </submittedName>
</protein>
<reference evidence="4" key="1">
    <citation type="submission" date="2019-12" db="EMBL/GenBank/DDBJ databases">
        <title>Genome sequencing and annotation of Brassica cretica.</title>
        <authorList>
            <person name="Studholme D.J."/>
            <person name="Sarris P."/>
        </authorList>
    </citation>
    <scope>NUCLEOTIDE SEQUENCE</scope>
    <source>
        <strain evidence="4">PFS-109/04</strain>
        <tissue evidence="4">Leaf</tissue>
    </source>
</reference>
<evidence type="ECO:0000313" key="4">
    <source>
        <dbReference type="EMBL" id="KAF3569763.1"/>
    </source>
</evidence>
<dbReference type="Pfam" id="PF02493">
    <property type="entry name" value="MORN"/>
    <property type="match status" value="7"/>
</dbReference>
<dbReference type="PANTHER" id="PTHR23084">
    <property type="entry name" value="PHOSPHATIDYLINOSITOL-4-PHOSPHATE 5-KINASE RELATED"/>
    <property type="match status" value="1"/>
</dbReference>
<dbReference type="Gene3D" id="2.20.110.10">
    <property type="entry name" value="Histone H3 K4-specific methyltransferase SET7/9 N-terminal domain"/>
    <property type="match status" value="4"/>
</dbReference>
<keyword evidence="3" id="KW-0812">Transmembrane</keyword>
<feature type="transmembrane region" description="Helical" evidence="3">
    <location>
        <begin position="134"/>
        <end position="156"/>
    </location>
</feature>
<comment type="caution">
    <text evidence="4">The sequence shown here is derived from an EMBL/GenBank/DDBJ whole genome shotgun (WGS) entry which is preliminary data.</text>
</comment>
<sequence length="614" mass="68211">MHLKNSSVAERRFIGKEAAACLPSSSDSDPKPKIKHHRPLQVPETVEIADSSSPPQSSHPFDLRRGGGGSSRASLGSILSFLSSSLPSIPSATNQKLIRQVLRVRLICFHLRFLLLLSVPPLYVFFLLISFRFFLLFVFSILTFSFILSISLKLALPHLPSIGLIIARLLSLKLTPARSSFSSSSQVVWSIGSKPVTEKKTSSGSWVQKYSSGDVYEGEFHKGKCSGSGVYYYSMKGKYEGDWVDGKYDGYGVETWAKGSRYRERRFIGKEAAACLPSSDSDPKPKIKHHRPLQVPETVEIADSSSPPQSSHPFDLRRGGGGSSRASLGSILSFLSSSLPSIPSATNQKLIRQVLRVRLICFHLRFLLLLSVPPLYVFFLLISFRFFLLFVFSILTFSFILSISLKLALPHLPSIGLIIARLLSLKLTPARSSFSSSSQVVWSIGSKPVTEKKTSSGSWVQKYSSGDVYEGEFHKGKCSGSGVYYYSMKGKYEGDWVDGKYDGYGVETWAKGSRYRGQYRQGMRHGAGIYRFYTGDVYAGEWSNGQSHGCGVYTSEDGSRFVGEFKWGVKHGLGHYHFRESSPPAMTTFLHVLNKLSTNCCQFCPSNHLLFILR</sequence>
<dbReference type="FunFam" id="2.20.110.10:FF:000002">
    <property type="entry name" value="Phosphatidylinositol 4-phosphate 5-kinase 8"/>
    <property type="match status" value="4"/>
</dbReference>
<evidence type="ECO:0000256" key="2">
    <source>
        <dbReference type="SAM" id="MobiDB-lite"/>
    </source>
</evidence>
<dbReference type="AlphaFoldDB" id="A0A8S9RAD5"/>
<name>A0A8S9RAD5_BRACR</name>
<evidence type="ECO:0000313" key="5">
    <source>
        <dbReference type="Proteomes" id="UP000712600"/>
    </source>
</evidence>
<accession>A0A8S9RAD5</accession>
<feature type="transmembrane region" description="Helical" evidence="3">
    <location>
        <begin position="387"/>
        <end position="409"/>
    </location>
</feature>
<dbReference type="InterPro" id="IPR003409">
    <property type="entry name" value="MORN"/>
</dbReference>